<feature type="domain" description="L-seryl-tRNA selenium transferase N-terminal" evidence="1">
    <location>
        <begin position="9"/>
        <end position="40"/>
    </location>
</feature>
<reference evidence="3" key="1">
    <citation type="submission" date="2017-05" db="EMBL/GenBank/DDBJ databases">
        <authorList>
            <person name="Macchi M."/>
            <person name="Festa S."/>
            <person name="Coppotelli B.M."/>
            <person name="Morelli I.S."/>
        </authorList>
    </citation>
    <scope>NUCLEOTIDE SEQUENCE [LARGE SCALE GENOMIC DNA]</scope>
    <source>
        <strain evidence="3">I</strain>
    </source>
</reference>
<comment type="caution">
    <text evidence="2">The sequence shown here is derived from an EMBL/GenBank/DDBJ whole genome shotgun (WGS) entry which is preliminary data.</text>
</comment>
<protein>
    <recommendedName>
        <fullName evidence="1">L-seryl-tRNA selenium transferase N-terminal domain-containing protein</fullName>
    </recommendedName>
</protein>
<keyword evidence="3" id="KW-1185">Reference proteome</keyword>
<dbReference type="InterPro" id="IPR036271">
    <property type="entry name" value="Tet_transcr_reg_TetR-rel_C_sf"/>
</dbReference>
<dbReference type="Proteomes" id="UP000196655">
    <property type="component" value="Unassembled WGS sequence"/>
</dbReference>
<evidence type="ECO:0000313" key="2">
    <source>
        <dbReference type="EMBL" id="OWJ62713.1"/>
    </source>
</evidence>
<feature type="non-terminal residue" evidence="2">
    <location>
        <position position="70"/>
    </location>
</feature>
<dbReference type="Gene3D" id="1.10.357.10">
    <property type="entry name" value="Tetracycline Repressor, domain 2"/>
    <property type="match status" value="1"/>
</dbReference>
<dbReference type="EMBL" id="NHON01000093">
    <property type="protein sequence ID" value="OWJ62713.1"/>
    <property type="molecule type" value="Genomic_DNA"/>
</dbReference>
<dbReference type="InterPro" id="IPR025862">
    <property type="entry name" value="SelA_trans_N_dom"/>
</dbReference>
<sequence length="70" mass="6973">MTAGAAARLRGLPSVDQVLKTPEAVAALAAFGHAQTAAAVVAAWAQLHGLALLVISGQLADDLVRDGGLD</sequence>
<dbReference type="Pfam" id="PF12390">
    <property type="entry name" value="Se-cys_synth_N"/>
    <property type="match status" value="1"/>
</dbReference>
<dbReference type="RefSeq" id="WP_429913048.1">
    <property type="nucleotide sequence ID" value="NZ_NHON01000093.1"/>
</dbReference>
<dbReference type="AlphaFoldDB" id="A0A211ZBT7"/>
<evidence type="ECO:0000259" key="1">
    <source>
        <dbReference type="Pfam" id="PF12390"/>
    </source>
</evidence>
<evidence type="ECO:0000313" key="3">
    <source>
        <dbReference type="Proteomes" id="UP000196655"/>
    </source>
</evidence>
<gene>
    <name evidence="2" type="ORF">BWR60_30045</name>
</gene>
<accession>A0A211ZBT7</accession>
<name>A0A211ZBT7_9PROT</name>
<organism evidence="2 3">
    <name type="scientific">Inquilinus limosus</name>
    <dbReference type="NCBI Taxonomy" id="171674"/>
    <lineage>
        <taxon>Bacteria</taxon>
        <taxon>Pseudomonadati</taxon>
        <taxon>Pseudomonadota</taxon>
        <taxon>Alphaproteobacteria</taxon>
        <taxon>Rhodospirillales</taxon>
        <taxon>Rhodospirillaceae</taxon>
        <taxon>Inquilinus</taxon>
    </lineage>
</organism>
<proteinExistence type="predicted"/>
<dbReference type="SUPFAM" id="SSF48498">
    <property type="entry name" value="Tetracyclin repressor-like, C-terminal domain"/>
    <property type="match status" value="1"/>
</dbReference>